<protein>
    <recommendedName>
        <fullName evidence="4">BTB domain-containing protein</fullName>
    </recommendedName>
</protein>
<evidence type="ECO:0000313" key="3">
    <source>
        <dbReference type="Proteomes" id="UP000799538"/>
    </source>
</evidence>
<evidence type="ECO:0008006" key="4">
    <source>
        <dbReference type="Google" id="ProtNLM"/>
    </source>
</evidence>
<dbReference type="AlphaFoldDB" id="A0A6A6GEE2"/>
<evidence type="ECO:0000256" key="1">
    <source>
        <dbReference type="SAM" id="MobiDB-lite"/>
    </source>
</evidence>
<feature type="region of interest" description="Disordered" evidence="1">
    <location>
        <begin position="53"/>
        <end position="85"/>
    </location>
</feature>
<evidence type="ECO:0000313" key="2">
    <source>
        <dbReference type="EMBL" id="KAF2223780.1"/>
    </source>
</evidence>
<accession>A0A6A6GEE2</accession>
<name>A0A6A6GEE2_9PEZI</name>
<proteinExistence type="predicted"/>
<keyword evidence="3" id="KW-1185">Reference proteome</keyword>
<reference evidence="3" key="1">
    <citation type="journal article" date="2020" name="Stud. Mycol.">
        <title>101 Dothideomycetes genomes: A test case for predicting lifestyles and emergence of pathogens.</title>
        <authorList>
            <person name="Haridas S."/>
            <person name="Albert R."/>
            <person name="Binder M."/>
            <person name="Bloem J."/>
            <person name="LaButti K."/>
            <person name="Salamov A."/>
            <person name="Andreopoulos B."/>
            <person name="Baker S."/>
            <person name="Barry K."/>
            <person name="Bills G."/>
            <person name="Bluhm B."/>
            <person name="Cannon C."/>
            <person name="Castanera R."/>
            <person name="Culley D."/>
            <person name="Daum C."/>
            <person name="Ezra D."/>
            <person name="Gonzalez J."/>
            <person name="Henrissat B."/>
            <person name="Kuo A."/>
            <person name="Liang C."/>
            <person name="Lipzen A."/>
            <person name="Lutzoni F."/>
            <person name="Magnuson J."/>
            <person name="Mondo S."/>
            <person name="Nolan M."/>
            <person name="Ohm R."/>
            <person name="Pangilinan J."/>
            <person name="Park H.-J."/>
            <person name="Ramirez L."/>
            <person name="Alfaro M."/>
            <person name="Sun H."/>
            <person name="Tritt A."/>
            <person name="Yoshinaga Y."/>
            <person name="Zwiers L.-H."/>
            <person name="Turgeon B."/>
            <person name="Goodwin S."/>
            <person name="Spatafora J."/>
            <person name="Crous P."/>
            <person name="Grigoriev I."/>
        </authorList>
    </citation>
    <scope>NUCLEOTIDE SEQUENCE [LARGE SCALE GENOMIC DNA]</scope>
    <source>
        <strain evidence="3">CECT 20119</strain>
    </source>
</reference>
<dbReference type="OrthoDB" id="10305584at2759"/>
<dbReference type="Proteomes" id="UP000799538">
    <property type="component" value="Unassembled WGS sequence"/>
</dbReference>
<gene>
    <name evidence="2" type="ORF">BDZ85DRAFT_281688</name>
</gene>
<dbReference type="EMBL" id="ML992506">
    <property type="protein sequence ID" value="KAF2223780.1"/>
    <property type="molecule type" value="Genomic_DNA"/>
</dbReference>
<organism evidence="2 3">
    <name type="scientific">Elsinoe ampelina</name>
    <dbReference type="NCBI Taxonomy" id="302913"/>
    <lineage>
        <taxon>Eukaryota</taxon>
        <taxon>Fungi</taxon>
        <taxon>Dikarya</taxon>
        <taxon>Ascomycota</taxon>
        <taxon>Pezizomycotina</taxon>
        <taxon>Dothideomycetes</taxon>
        <taxon>Dothideomycetidae</taxon>
        <taxon>Myriangiales</taxon>
        <taxon>Elsinoaceae</taxon>
        <taxon>Elsinoe</taxon>
    </lineage>
</organism>
<sequence length="378" mass="42736">MPTIFVVTGPGQSRSFNVDRSTKWYNLKDLIENDTTSRIVVIRRVPLAAKSALKRSRPADHDGDDADDDRPNKKLKSTDGAVSFDPEQNFTDEDYALKAMAEEAKLKRFRQLAELQYINLILVKPLTDLSRPADKSDVIPVELPYGPYLESYIQRTRTKDLFRSAGGKLEEFVKSLRPGERVGLRVGEGSDSRPFSIVMSIMTGRQIELRAAEKLSSPFTRHNLLLEVYSLAHKLQLDTAKSEVLRYLKERLHYDGLFKLPDFQEMCVLIADDHSMGLSGLQALMKYWYTKKGFVGLSSGMMKWWSLAMVQTEEGLRQIVDDEIEKGQAGASRAVWQTNLAMRGSAEHTAHETQSVWSASLVVGTPRRANHIEENEVL</sequence>